<reference evidence="1" key="1">
    <citation type="submission" date="2019-10" db="EMBL/GenBank/DDBJ databases">
        <authorList>
            <consortium name="DOE Joint Genome Institute"/>
            <person name="Kuo A."/>
            <person name="Miyauchi S."/>
            <person name="Kiss E."/>
            <person name="Drula E."/>
            <person name="Kohler A."/>
            <person name="Sanchez-Garcia M."/>
            <person name="Andreopoulos B."/>
            <person name="Barry K.W."/>
            <person name="Bonito G."/>
            <person name="Buee M."/>
            <person name="Carver A."/>
            <person name="Chen C."/>
            <person name="Cichocki N."/>
            <person name="Clum A."/>
            <person name="Culley D."/>
            <person name="Crous P.W."/>
            <person name="Fauchery L."/>
            <person name="Girlanda M."/>
            <person name="Hayes R."/>
            <person name="Keri Z."/>
            <person name="LaButti K."/>
            <person name="Lipzen A."/>
            <person name="Lombard V."/>
            <person name="Magnuson J."/>
            <person name="Maillard F."/>
            <person name="Morin E."/>
            <person name="Murat C."/>
            <person name="Nolan M."/>
            <person name="Ohm R."/>
            <person name="Pangilinan J."/>
            <person name="Pereira M."/>
            <person name="Perotto S."/>
            <person name="Peter M."/>
            <person name="Riley R."/>
            <person name="Sitrit Y."/>
            <person name="Stielow B."/>
            <person name="Szollosi G."/>
            <person name="Zifcakova L."/>
            <person name="Stursova M."/>
            <person name="Spatafora J.W."/>
            <person name="Tedersoo L."/>
            <person name="Vaario L.-M."/>
            <person name="Yamada A."/>
            <person name="Yan M."/>
            <person name="Wang P."/>
            <person name="Xu J."/>
            <person name="Bruns T."/>
            <person name="Baldrian P."/>
            <person name="Vilgalys R."/>
            <person name="Henrissat B."/>
            <person name="Grigoriev I.V."/>
            <person name="Hibbett D."/>
            <person name="Nagy L.G."/>
            <person name="Martin F.M."/>
        </authorList>
    </citation>
    <scope>NUCLEOTIDE SEQUENCE</scope>
    <source>
        <strain evidence="1">BED1</strain>
    </source>
</reference>
<dbReference type="AlphaFoldDB" id="A0AAD4GC45"/>
<evidence type="ECO:0000313" key="1">
    <source>
        <dbReference type="EMBL" id="KAF8436846.1"/>
    </source>
</evidence>
<proteinExistence type="predicted"/>
<gene>
    <name evidence="1" type="ORF">L210DRAFT_3406414</name>
</gene>
<reference evidence="1" key="2">
    <citation type="journal article" date="2020" name="Nat. Commun.">
        <title>Large-scale genome sequencing of mycorrhizal fungi provides insights into the early evolution of symbiotic traits.</title>
        <authorList>
            <person name="Miyauchi S."/>
            <person name="Kiss E."/>
            <person name="Kuo A."/>
            <person name="Drula E."/>
            <person name="Kohler A."/>
            <person name="Sanchez-Garcia M."/>
            <person name="Morin E."/>
            <person name="Andreopoulos B."/>
            <person name="Barry K.W."/>
            <person name="Bonito G."/>
            <person name="Buee M."/>
            <person name="Carver A."/>
            <person name="Chen C."/>
            <person name="Cichocki N."/>
            <person name="Clum A."/>
            <person name="Culley D."/>
            <person name="Crous P.W."/>
            <person name="Fauchery L."/>
            <person name="Girlanda M."/>
            <person name="Hayes R.D."/>
            <person name="Keri Z."/>
            <person name="LaButti K."/>
            <person name="Lipzen A."/>
            <person name="Lombard V."/>
            <person name="Magnuson J."/>
            <person name="Maillard F."/>
            <person name="Murat C."/>
            <person name="Nolan M."/>
            <person name="Ohm R.A."/>
            <person name="Pangilinan J."/>
            <person name="Pereira M.F."/>
            <person name="Perotto S."/>
            <person name="Peter M."/>
            <person name="Pfister S."/>
            <person name="Riley R."/>
            <person name="Sitrit Y."/>
            <person name="Stielow J.B."/>
            <person name="Szollosi G."/>
            <person name="Zifcakova L."/>
            <person name="Stursova M."/>
            <person name="Spatafora J.W."/>
            <person name="Tedersoo L."/>
            <person name="Vaario L.M."/>
            <person name="Yamada A."/>
            <person name="Yan M."/>
            <person name="Wang P."/>
            <person name="Xu J."/>
            <person name="Bruns T."/>
            <person name="Baldrian P."/>
            <person name="Vilgalys R."/>
            <person name="Dunand C."/>
            <person name="Henrissat B."/>
            <person name="Grigoriev I.V."/>
            <person name="Hibbett D."/>
            <person name="Nagy L.G."/>
            <person name="Martin F.M."/>
        </authorList>
    </citation>
    <scope>NUCLEOTIDE SEQUENCE</scope>
    <source>
        <strain evidence="1">BED1</strain>
    </source>
</reference>
<protein>
    <submittedName>
        <fullName evidence="1">Uncharacterized protein</fullName>
    </submittedName>
</protein>
<comment type="caution">
    <text evidence="1">The sequence shown here is derived from an EMBL/GenBank/DDBJ whole genome shotgun (WGS) entry which is preliminary data.</text>
</comment>
<dbReference type="EMBL" id="WHUW01000020">
    <property type="protein sequence ID" value="KAF8436846.1"/>
    <property type="molecule type" value="Genomic_DNA"/>
</dbReference>
<evidence type="ECO:0000313" key="2">
    <source>
        <dbReference type="Proteomes" id="UP001194468"/>
    </source>
</evidence>
<sequence>MEVARVLCFFSIPYSNNTFPCVLVHWYKQIGSQPDNATGLWMVCPMIREDRSRELSVIHLDSVFRAVHLLPMFGNSDPIHPAVRYDTSLDAFKAYYVNKFADHHSFEILS</sequence>
<dbReference type="Proteomes" id="UP001194468">
    <property type="component" value="Unassembled WGS sequence"/>
</dbReference>
<keyword evidence="2" id="KW-1185">Reference proteome</keyword>
<organism evidence="1 2">
    <name type="scientific">Boletus edulis BED1</name>
    <dbReference type="NCBI Taxonomy" id="1328754"/>
    <lineage>
        <taxon>Eukaryota</taxon>
        <taxon>Fungi</taxon>
        <taxon>Dikarya</taxon>
        <taxon>Basidiomycota</taxon>
        <taxon>Agaricomycotina</taxon>
        <taxon>Agaricomycetes</taxon>
        <taxon>Agaricomycetidae</taxon>
        <taxon>Boletales</taxon>
        <taxon>Boletineae</taxon>
        <taxon>Boletaceae</taxon>
        <taxon>Boletoideae</taxon>
        <taxon>Boletus</taxon>
    </lineage>
</organism>
<name>A0AAD4GC45_BOLED</name>
<accession>A0AAD4GC45</accession>